<sequence length="184" mass="20306">MKMPEFLFGRSPRHQHEASFLLGETGFSFPRAARPAAPLDGWMQGVLPEAARELLARHGMPVDGETLDCRCLDRDELGEIESAWLLLRAAPGLLSIVVRDARACEPARLREDMARAVARAQRYRASAAIVFVQETPADEAPRHPDALRLAFGSDATPSDRLHAGTPEAGLSTWFGRLSPRRARQ</sequence>
<comment type="caution">
    <text evidence="1">The sequence shown here is derived from an EMBL/GenBank/DDBJ whole genome shotgun (WGS) entry which is preliminary data.</text>
</comment>
<dbReference type="AlphaFoldDB" id="A0AAW3FAJ1"/>
<protein>
    <submittedName>
        <fullName evidence="1">Uncharacterized protein</fullName>
    </submittedName>
</protein>
<accession>A0AAW3FAJ1</accession>
<evidence type="ECO:0000313" key="2">
    <source>
        <dbReference type="Proteomes" id="UP000029590"/>
    </source>
</evidence>
<dbReference type="RefSeq" id="WP_036048941.1">
    <property type="nucleotide sequence ID" value="NZ_CADETE010000004.1"/>
</dbReference>
<evidence type="ECO:0000313" key="1">
    <source>
        <dbReference type="EMBL" id="KGC17331.1"/>
    </source>
</evidence>
<reference evidence="1 2" key="1">
    <citation type="submission" date="2014-04" db="EMBL/GenBank/DDBJ databases">
        <authorList>
            <person name="Bishop-Lilly K.A."/>
            <person name="Broomall S.M."/>
            <person name="Chain P.S."/>
            <person name="Chertkov O."/>
            <person name="Coyne S.R."/>
            <person name="Daligault H.E."/>
            <person name="Davenport K.W."/>
            <person name="Erkkila T."/>
            <person name="Frey K.G."/>
            <person name="Gibbons H.S."/>
            <person name="Gu W."/>
            <person name="Jaissle J."/>
            <person name="Johnson S.L."/>
            <person name="Koroleva G.I."/>
            <person name="Ladner J.T."/>
            <person name="Lo C.-C."/>
            <person name="Minogue T.D."/>
            <person name="Munk C."/>
            <person name="Palacios G.F."/>
            <person name="Redden C.L."/>
            <person name="Rosenzweig C.N."/>
            <person name="Scholz M.B."/>
            <person name="Teshima H."/>
            <person name="Xu Y."/>
        </authorList>
    </citation>
    <scope>NUCLEOTIDE SEQUENCE [LARGE SCALE GENOMIC DNA]</scope>
    <source>
        <strain evidence="2">gladioli</strain>
    </source>
</reference>
<dbReference type="KEGG" id="bgo:BM43_1197"/>
<dbReference type="EMBL" id="JPGG01000015">
    <property type="protein sequence ID" value="KGC17331.1"/>
    <property type="molecule type" value="Genomic_DNA"/>
</dbReference>
<proteinExistence type="predicted"/>
<name>A0AAW3FAJ1_BURGA</name>
<organism evidence="1 2">
    <name type="scientific">Burkholderia gladioli</name>
    <name type="common">Pseudomonas marginata</name>
    <name type="synonym">Phytomonas marginata</name>
    <dbReference type="NCBI Taxonomy" id="28095"/>
    <lineage>
        <taxon>Bacteria</taxon>
        <taxon>Pseudomonadati</taxon>
        <taxon>Pseudomonadota</taxon>
        <taxon>Betaproteobacteria</taxon>
        <taxon>Burkholderiales</taxon>
        <taxon>Burkholderiaceae</taxon>
        <taxon>Burkholderia</taxon>
    </lineage>
</organism>
<gene>
    <name evidence="1" type="ORF">DM48_4449</name>
</gene>
<dbReference type="Proteomes" id="UP000029590">
    <property type="component" value="Unassembled WGS sequence"/>
</dbReference>